<comment type="caution">
    <text evidence="2">The sequence shown here is derived from an EMBL/GenBank/DDBJ whole genome shotgun (WGS) entry which is preliminary data.</text>
</comment>
<keyword evidence="2" id="KW-0012">Acyltransferase</keyword>
<dbReference type="Proteomes" id="UP001349994">
    <property type="component" value="Unassembled WGS sequence"/>
</dbReference>
<dbReference type="EC" id="2.3.1.-" evidence="2"/>
<evidence type="ECO:0000313" key="2">
    <source>
        <dbReference type="EMBL" id="MEC4176188.1"/>
    </source>
</evidence>
<dbReference type="GO" id="GO:0016746">
    <property type="term" value="F:acyltransferase activity"/>
    <property type="evidence" value="ECO:0007669"/>
    <property type="project" value="UniProtKB-KW"/>
</dbReference>
<dbReference type="EMBL" id="JAYMFF010000012">
    <property type="protein sequence ID" value="MEC4176188.1"/>
    <property type="molecule type" value="Genomic_DNA"/>
</dbReference>
<reference evidence="2 3" key="1">
    <citation type="submission" date="2024-01" db="EMBL/GenBank/DDBJ databases">
        <title>novel species in genus Adlercreutzia.</title>
        <authorList>
            <person name="Liu X."/>
        </authorList>
    </citation>
    <scope>NUCLEOTIDE SEQUENCE [LARGE SCALE GENOMIC DNA]</scope>
    <source>
        <strain evidence="2 3">R7</strain>
    </source>
</reference>
<sequence length="147" mass="16682">MELVEKRFGELSLEEYHELLKLRCAVFLVEQQSPYQEVDDADKEAIHLYFRNDEGALAAYARVLPAGVTHPTASIGRVIAVERGCGMGRRIMEEAIRVAQEELDADVITIEAQAYAREFYEKLGFVQTSDEFDDGGIMHIEMKLKRA</sequence>
<name>A0ABU6III9_9ACTN</name>
<dbReference type="InterPro" id="IPR000182">
    <property type="entry name" value="GNAT_dom"/>
</dbReference>
<dbReference type="Pfam" id="PF13673">
    <property type="entry name" value="Acetyltransf_10"/>
    <property type="match status" value="1"/>
</dbReference>
<evidence type="ECO:0000259" key="1">
    <source>
        <dbReference type="PROSITE" id="PS51186"/>
    </source>
</evidence>
<protein>
    <submittedName>
        <fullName evidence="2">GNAT family N-acetyltransferase</fullName>
        <ecNumber evidence="2">2.3.1.-</ecNumber>
    </submittedName>
</protein>
<dbReference type="PROSITE" id="PS51186">
    <property type="entry name" value="GNAT"/>
    <property type="match status" value="1"/>
</dbReference>
<keyword evidence="2" id="KW-0808">Transferase</keyword>
<gene>
    <name evidence="2" type="ORF">VIN30_06980</name>
</gene>
<evidence type="ECO:0000313" key="3">
    <source>
        <dbReference type="Proteomes" id="UP001349994"/>
    </source>
</evidence>
<organism evidence="2 3">
    <name type="scientific">Adlercreutzia wanghongyangiae</name>
    <dbReference type="NCBI Taxonomy" id="3111451"/>
    <lineage>
        <taxon>Bacteria</taxon>
        <taxon>Bacillati</taxon>
        <taxon>Actinomycetota</taxon>
        <taxon>Coriobacteriia</taxon>
        <taxon>Eggerthellales</taxon>
        <taxon>Eggerthellaceae</taxon>
        <taxon>Adlercreutzia</taxon>
    </lineage>
</organism>
<proteinExistence type="predicted"/>
<dbReference type="RefSeq" id="WP_338210356.1">
    <property type="nucleotide sequence ID" value="NZ_JAYMFF010000012.1"/>
</dbReference>
<dbReference type="InterPro" id="IPR016181">
    <property type="entry name" value="Acyl_CoA_acyltransferase"/>
</dbReference>
<keyword evidence="3" id="KW-1185">Reference proteome</keyword>
<accession>A0ABU6III9</accession>
<dbReference type="Gene3D" id="3.40.630.30">
    <property type="match status" value="1"/>
</dbReference>
<feature type="domain" description="N-acetyltransferase" evidence="1">
    <location>
        <begin position="6"/>
        <end position="147"/>
    </location>
</feature>
<dbReference type="SUPFAM" id="SSF55729">
    <property type="entry name" value="Acyl-CoA N-acyltransferases (Nat)"/>
    <property type="match status" value="1"/>
</dbReference>